<dbReference type="InterPro" id="IPR013078">
    <property type="entry name" value="His_Pase_superF_clade-1"/>
</dbReference>
<dbReference type="InterPro" id="IPR001345">
    <property type="entry name" value="PG/BPGM_mutase_AS"/>
</dbReference>
<accession>C5R973</accession>
<dbReference type="eggNOG" id="COG0406">
    <property type="taxonomic scope" value="Bacteria"/>
</dbReference>
<gene>
    <name evidence="5" type="primary">gpmB</name>
    <name evidence="5" type="ORF">HMPREF0877_0518</name>
</gene>
<feature type="binding site" evidence="3">
    <location>
        <begin position="18"/>
        <end position="25"/>
    </location>
    <ligand>
        <name>substrate</name>
    </ligand>
</feature>
<dbReference type="PROSITE" id="PS00175">
    <property type="entry name" value="PG_MUTASE"/>
    <property type="match status" value="1"/>
</dbReference>
<dbReference type="EMBL" id="ACKU01000007">
    <property type="protein sequence ID" value="EER75305.1"/>
    <property type="molecule type" value="Genomic_DNA"/>
</dbReference>
<proteinExistence type="predicted"/>
<keyword evidence="5" id="KW-0413">Isomerase</keyword>
<dbReference type="InterPro" id="IPR029033">
    <property type="entry name" value="His_PPase_superfam"/>
</dbReference>
<dbReference type="GO" id="GO:0016853">
    <property type="term" value="F:isomerase activity"/>
    <property type="evidence" value="ECO:0007669"/>
    <property type="project" value="UniProtKB-KW"/>
</dbReference>
<evidence type="ECO:0000313" key="6">
    <source>
        <dbReference type="Proteomes" id="UP000004528"/>
    </source>
</evidence>
<dbReference type="SMART" id="SM00855">
    <property type="entry name" value="PGAM"/>
    <property type="match status" value="1"/>
</dbReference>
<organism evidence="5 6">
    <name type="scientific">Weissella paramesenteroides ATCC 33313</name>
    <dbReference type="NCBI Taxonomy" id="585506"/>
    <lineage>
        <taxon>Bacteria</taxon>
        <taxon>Bacillati</taxon>
        <taxon>Bacillota</taxon>
        <taxon>Bacilli</taxon>
        <taxon>Lactobacillales</taxon>
        <taxon>Lactobacillaceae</taxon>
        <taxon>Weissella</taxon>
    </lineage>
</organism>
<dbReference type="Proteomes" id="UP000004528">
    <property type="component" value="Unassembled WGS sequence"/>
</dbReference>
<dbReference type="GO" id="GO:0005829">
    <property type="term" value="C:cytosol"/>
    <property type="evidence" value="ECO:0007669"/>
    <property type="project" value="TreeGrafter"/>
</dbReference>
<dbReference type="GO" id="GO:0043456">
    <property type="term" value="P:regulation of pentose-phosphate shunt"/>
    <property type="evidence" value="ECO:0007669"/>
    <property type="project" value="TreeGrafter"/>
</dbReference>
<dbReference type="AlphaFoldDB" id="C5R973"/>
<dbReference type="CDD" id="cd07067">
    <property type="entry name" value="HP_PGM_like"/>
    <property type="match status" value="1"/>
</dbReference>
<dbReference type="GO" id="GO:0004331">
    <property type="term" value="F:fructose-2,6-bisphosphate 2-phosphatase activity"/>
    <property type="evidence" value="ECO:0007669"/>
    <property type="project" value="TreeGrafter"/>
</dbReference>
<dbReference type="HOGENOM" id="CLU_033323_9_0_9"/>
<feature type="active site" description="Proton donor/acceptor" evidence="2">
    <location>
        <position position="97"/>
    </location>
</feature>
<dbReference type="Pfam" id="PF00300">
    <property type="entry name" value="His_Phos_1"/>
    <property type="match status" value="1"/>
</dbReference>
<name>C5R973_WEIPA</name>
<dbReference type="PANTHER" id="PTHR46517:SF1">
    <property type="entry name" value="FRUCTOSE-2,6-BISPHOSPHATASE TIGAR"/>
    <property type="match status" value="1"/>
</dbReference>
<dbReference type="PANTHER" id="PTHR46517">
    <property type="entry name" value="FRUCTOSE-2,6-BISPHOSPHATASE TIGAR"/>
    <property type="match status" value="1"/>
</dbReference>
<dbReference type="Gene3D" id="3.40.50.1240">
    <property type="entry name" value="Phosphoglycerate mutase-like"/>
    <property type="match status" value="1"/>
</dbReference>
<evidence type="ECO:0000313" key="5">
    <source>
        <dbReference type="EMBL" id="EER75305.1"/>
    </source>
</evidence>
<feature type="site" description="Transition state stabilizer" evidence="4">
    <location>
        <position position="184"/>
    </location>
</feature>
<keyword evidence="1" id="KW-0378">Hydrolase</keyword>
<evidence type="ECO:0000256" key="4">
    <source>
        <dbReference type="PIRSR" id="PIRSR613078-3"/>
    </source>
</evidence>
<evidence type="ECO:0000256" key="2">
    <source>
        <dbReference type="PIRSR" id="PIRSR613078-1"/>
    </source>
</evidence>
<evidence type="ECO:0000256" key="1">
    <source>
        <dbReference type="ARBA" id="ARBA00022801"/>
    </source>
</evidence>
<dbReference type="EC" id="5.4.2.-" evidence="5"/>
<reference evidence="5 6" key="1">
    <citation type="submission" date="2009-04" db="EMBL/GenBank/DDBJ databases">
        <authorList>
            <person name="Qin X."/>
            <person name="Bachman B."/>
            <person name="Battles P."/>
            <person name="Bell A."/>
            <person name="Bess C."/>
            <person name="Bickham C."/>
            <person name="Chaboub L."/>
            <person name="Chen D."/>
            <person name="Coyle M."/>
            <person name="Deiros D.R."/>
            <person name="Dinh H."/>
            <person name="Forbes L."/>
            <person name="Fowler G."/>
            <person name="Francisco L."/>
            <person name="Fu Q."/>
            <person name="Gubbala S."/>
            <person name="Hale W."/>
            <person name="Han Y."/>
            <person name="Hemphill L."/>
            <person name="Highlander S.K."/>
            <person name="Hirani K."/>
            <person name="Hogues M."/>
            <person name="Jackson L."/>
            <person name="Jakkamsetti A."/>
            <person name="Javaid M."/>
            <person name="Jiang H."/>
            <person name="Korchina V."/>
            <person name="Kovar C."/>
            <person name="Lara F."/>
            <person name="Lee S."/>
            <person name="Mata R."/>
            <person name="Mathew T."/>
            <person name="Moen C."/>
            <person name="Morales K."/>
            <person name="Munidasa M."/>
            <person name="Nazareth L."/>
            <person name="Ngo R."/>
            <person name="Nguyen L."/>
            <person name="Okwuonu G."/>
            <person name="Ongeri F."/>
            <person name="Patil S."/>
            <person name="Petrosino J."/>
            <person name="Pham C."/>
            <person name="Pham P."/>
            <person name="Pu L.-L."/>
            <person name="Puazo M."/>
            <person name="Raj R."/>
            <person name="Reid J."/>
            <person name="Rouhana J."/>
            <person name="Saada N."/>
            <person name="Shang Y."/>
            <person name="Simmons D."/>
            <person name="Thornton R."/>
            <person name="Warren J."/>
            <person name="Weissenberger G."/>
            <person name="Zhang J."/>
            <person name="Zhang L."/>
            <person name="Zhou C."/>
            <person name="Zhu D."/>
            <person name="Muzny D."/>
            <person name="Worley K."/>
            <person name="Gibbs R."/>
        </authorList>
    </citation>
    <scope>NUCLEOTIDE SEQUENCE [LARGE SCALE GENOMIC DNA]</scope>
    <source>
        <strain evidence="5 6">ATCC 33313</strain>
    </source>
</reference>
<sequence>MKSEEELRIMSFNLYLVRHGQTIFNHYERMQGWSNAPLTDKGISDGYAAGDRLENIRFDAAYSSDLQRAIQTAEFVLSRNKQSGDLKEPEQLQQLREQFFGFFEGLPSDKSSQLIAEKNGLANVETYADIMANLSQDDVMDAMHVADPTGDAENAQMFWARVNKGLELLRRNTRDGQNILVVSHGTLIRNLVAQYASHELAVEKPLNGSVTIWEVTDDDLKLKVYNDTATKW</sequence>
<protein>
    <submittedName>
        <fullName evidence="5">Phosphoglycerate mutase family protein</fullName>
        <ecNumber evidence="5">5.4.2.-</ecNumber>
    </submittedName>
</protein>
<dbReference type="SUPFAM" id="SSF53254">
    <property type="entry name" value="Phosphoglycerate mutase-like"/>
    <property type="match status" value="1"/>
</dbReference>
<feature type="binding site" evidence="3">
    <location>
        <position position="68"/>
    </location>
    <ligand>
        <name>substrate</name>
    </ligand>
</feature>
<dbReference type="GO" id="GO:0045820">
    <property type="term" value="P:negative regulation of glycolytic process"/>
    <property type="evidence" value="ECO:0007669"/>
    <property type="project" value="TreeGrafter"/>
</dbReference>
<dbReference type="InterPro" id="IPR051695">
    <property type="entry name" value="Phosphoglycerate_Mutase"/>
</dbReference>
<feature type="active site" description="Tele-phosphohistidine intermediate" evidence="2">
    <location>
        <position position="19"/>
    </location>
</feature>
<keyword evidence="6" id="KW-1185">Reference proteome</keyword>
<dbReference type="STRING" id="585506.HMPREF0877_0518"/>
<comment type="caution">
    <text evidence="5">The sequence shown here is derived from an EMBL/GenBank/DDBJ whole genome shotgun (WGS) entry which is preliminary data.</text>
</comment>
<evidence type="ECO:0000256" key="3">
    <source>
        <dbReference type="PIRSR" id="PIRSR613078-2"/>
    </source>
</evidence>